<feature type="transmembrane region" description="Helical" evidence="1">
    <location>
        <begin position="204"/>
        <end position="228"/>
    </location>
</feature>
<dbReference type="GO" id="GO:0042925">
    <property type="term" value="F:benzoate transmembrane transporter activity"/>
    <property type="evidence" value="ECO:0007669"/>
    <property type="project" value="InterPro"/>
</dbReference>
<feature type="transmembrane region" description="Helical" evidence="1">
    <location>
        <begin position="260"/>
        <end position="284"/>
    </location>
</feature>
<dbReference type="PANTHER" id="PTHR30199">
    <property type="entry name" value="MFS FAMILY TRANSPORTER, PREDICTED SUBSTRATE BENZOATE"/>
    <property type="match status" value="1"/>
</dbReference>
<feature type="transmembrane region" description="Helical" evidence="1">
    <location>
        <begin position="296"/>
        <end position="321"/>
    </location>
</feature>
<feature type="transmembrane region" description="Helical" evidence="1">
    <location>
        <begin position="48"/>
        <end position="71"/>
    </location>
</feature>
<evidence type="ECO:0000256" key="1">
    <source>
        <dbReference type="SAM" id="Phobius"/>
    </source>
</evidence>
<dbReference type="InterPro" id="IPR004711">
    <property type="entry name" value="Benzoate_Transporter"/>
</dbReference>
<organism evidence="2 3">
    <name type="scientific">Gordonia humi</name>
    <dbReference type="NCBI Taxonomy" id="686429"/>
    <lineage>
        <taxon>Bacteria</taxon>
        <taxon>Bacillati</taxon>
        <taxon>Actinomycetota</taxon>
        <taxon>Actinomycetes</taxon>
        <taxon>Mycobacteriales</taxon>
        <taxon>Gordoniaceae</taxon>
        <taxon>Gordonia</taxon>
    </lineage>
</organism>
<keyword evidence="1" id="KW-0812">Transmembrane</keyword>
<dbReference type="PANTHER" id="PTHR30199:SF0">
    <property type="entry name" value="INNER MEMBRANE PROTEIN YDCO"/>
    <property type="match status" value="1"/>
</dbReference>
<reference evidence="2 3" key="1">
    <citation type="submission" date="2020-08" db="EMBL/GenBank/DDBJ databases">
        <title>Sequencing the genomes of 1000 actinobacteria strains.</title>
        <authorList>
            <person name="Klenk H.-P."/>
        </authorList>
    </citation>
    <scope>NUCLEOTIDE SEQUENCE [LARGE SCALE GENOMIC DNA]</scope>
    <source>
        <strain evidence="2 3">DSM 45298</strain>
    </source>
</reference>
<dbReference type="EMBL" id="JACIFP010000001">
    <property type="protein sequence ID" value="MBB4135983.1"/>
    <property type="molecule type" value="Genomic_DNA"/>
</dbReference>
<protein>
    <submittedName>
        <fullName evidence="2">Benzoate membrane transport protein</fullName>
    </submittedName>
</protein>
<feature type="transmembrane region" description="Helical" evidence="1">
    <location>
        <begin position="174"/>
        <end position="192"/>
    </location>
</feature>
<accession>A0A840F0G5</accession>
<name>A0A840F0G5_9ACTN</name>
<dbReference type="RefSeq" id="WP_183370973.1">
    <property type="nucleotide sequence ID" value="NZ_BAABHL010000040.1"/>
</dbReference>
<keyword evidence="1" id="KW-1133">Transmembrane helix</keyword>
<gene>
    <name evidence="2" type="ORF">BKA16_002535</name>
</gene>
<sequence>MADGTTGQGVSIGVPIGAGIVCALVGFTSSFAVVLAGLRAAGADAGQAASGLLAVSVAMGAATVLLSWRFRMPITSAWSTPGAALLVTTGAVGGGWAAAVGAFVCCGVLLVVTGLWPSLAALVARIPTPVAQAMLAGVLLPLCVEPLRGLVADPVAVAPVLVVWLVLLKVRPRWAVPAAFAAALVVIVVAIVRDGSGPALGDLVPTLTFTAPSLTVSALTGVAIPLYLVTMAAQNIPGVAVMAGYDYRVPWRPALTVTGVGSIVAAVFGGHAINLAAISAALAAAPEADPDHRRRWVAGFTAGVTYLVLGLGSAGLVAVIVAAPDGVVQAVAGVALVGAFAGACAGAMGDADGRIPAAATFVVAASGVSVVGIGSAFWALVVGVVMWTLGVGRVRAQA</sequence>
<feature type="transmembrane region" description="Helical" evidence="1">
    <location>
        <begin position="327"/>
        <end position="349"/>
    </location>
</feature>
<comment type="caution">
    <text evidence="2">The sequence shown here is derived from an EMBL/GenBank/DDBJ whole genome shotgun (WGS) entry which is preliminary data.</text>
</comment>
<evidence type="ECO:0000313" key="2">
    <source>
        <dbReference type="EMBL" id="MBB4135983.1"/>
    </source>
</evidence>
<dbReference type="Proteomes" id="UP000551501">
    <property type="component" value="Unassembled WGS sequence"/>
</dbReference>
<keyword evidence="3" id="KW-1185">Reference proteome</keyword>
<dbReference type="NCBIfam" id="TIGR00843">
    <property type="entry name" value="benE"/>
    <property type="match status" value="1"/>
</dbReference>
<dbReference type="Pfam" id="PF03594">
    <property type="entry name" value="BenE"/>
    <property type="match status" value="1"/>
</dbReference>
<feature type="transmembrane region" description="Helical" evidence="1">
    <location>
        <begin position="12"/>
        <end position="36"/>
    </location>
</feature>
<keyword evidence="1" id="KW-0472">Membrane</keyword>
<proteinExistence type="predicted"/>
<feature type="transmembrane region" description="Helical" evidence="1">
    <location>
        <begin position="150"/>
        <end position="168"/>
    </location>
</feature>
<evidence type="ECO:0000313" key="3">
    <source>
        <dbReference type="Proteomes" id="UP000551501"/>
    </source>
</evidence>
<feature type="transmembrane region" description="Helical" evidence="1">
    <location>
        <begin position="361"/>
        <end position="389"/>
    </location>
</feature>
<dbReference type="AlphaFoldDB" id="A0A840F0G5"/>
<dbReference type="GO" id="GO:0005886">
    <property type="term" value="C:plasma membrane"/>
    <property type="evidence" value="ECO:0007669"/>
    <property type="project" value="TreeGrafter"/>
</dbReference>
<feature type="transmembrane region" description="Helical" evidence="1">
    <location>
        <begin position="83"/>
        <end position="116"/>
    </location>
</feature>